<dbReference type="SFLD" id="SFLDG00180">
    <property type="entry name" value="muconate_cycloisomerase"/>
    <property type="match status" value="1"/>
</dbReference>
<dbReference type="PANTHER" id="PTHR48073">
    <property type="entry name" value="O-SUCCINYLBENZOATE SYNTHASE-RELATED"/>
    <property type="match status" value="1"/>
</dbReference>
<evidence type="ECO:0000313" key="6">
    <source>
        <dbReference type="EMBL" id="TYT60473.1"/>
    </source>
</evidence>
<dbReference type="SFLD" id="SFLDF00009">
    <property type="entry name" value="o-succinylbenzoate_synthase"/>
    <property type="match status" value="1"/>
</dbReference>
<dbReference type="CDD" id="cd03320">
    <property type="entry name" value="OSBS"/>
    <property type="match status" value="1"/>
</dbReference>
<comment type="caution">
    <text evidence="6">The sequence shown here is derived from an EMBL/GenBank/DDBJ whole genome shotgun (WGS) entry which is preliminary data.</text>
</comment>
<dbReference type="InterPro" id="IPR029017">
    <property type="entry name" value="Enolase-like_N"/>
</dbReference>
<comment type="pathway">
    <text evidence="4">Quinol/quinone metabolism; menaquinone biosynthesis.</text>
</comment>
<sequence>MTGATLALEYRPFSLPLSSPLETADGRIESRDGFLIRVVDERGEDDGRPGDATVGYGEATPLAGWTESVSGCEAALERAREAIRSGGPSAALEAVDRQVAARHAVSLALADLQARREATPLYQYLGRGPMVGRVPVNATIGDGSPSETAADTREAADRGFGTCKLKVGIRSVEEDVERVRRAGEATGSGVTLRADANEAWTFEEAETALEAFDEIGLSVLEQPLPAGALEGHAALRARSDGVMIAVDEGMLEHGVDAICEAGAADAVVLKPMALGGIDVARKMAVWVTELGLTPIVTTTIDGVVARTGAIHLAASIPGIPACGLATAELLAEDLGRDPVLIENGAAVVPQAKGLGIDGVWER</sequence>
<feature type="binding site" evidence="4">
    <location>
        <position position="221"/>
    </location>
    <ligand>
        <name>Mg(2+)</name>
        <dbReference type="ChEBI" id="CHEBI:18420"/>
    </ligand>
</feature>
<feature type="active site" description="Proton donor" evidence="4">
    <location>
        <position position="166"/>
    </location>
</feature>
<organism evidence="6 7">
    <name type="scientific">Natrialba swarupiae</name>
    <dbReference type="NCBI Taxonomy" id="2448032"/>
    <lineage>
        <taxon>Archaea</taxon>
        <taxon>Methanobacteriati</taxon>
        <taxon>Methanobacteriota</taxon>
        <taxon>Stenosarchaea group</taxon>
        <taxon>Halobacteria</taxon>
        <taxon>Halobacteriales</taxon>
        <taxon>Natrialbaceae</taxon>
        <taxon>Natrialba</taxon>
    </lineage>
</organism>
<dbReference type="GO" id="GO:0043748">
    <property type="term" value="F:O-succinylbenzoate synthase activity"/>
    <property type="evidence" value="ECO:0007669"/>
    <property type="project" value="UniProtKB-EC"/>
</dbReference>
<protein>
    <recommendedName>
        <fullName evidence="4">o-succinylbenzoate synthase</fullName>
        <shortName evidence="4">OSB synthase</shortName>
        <shortName evidence="4">OSBS</shortName>
        <ecNumber evidence="4">4.2.1.113</ecNumber>
    </recommendedName>
    <alternativeName>
        <fullName evidence="4">4-(2'-carboxyphenyl)-4-oxybutyric acid synthase</fullName>
    </alternativeName>
    <alternativeName>
        <fullName evidence="4">o-succinylbenzoic acid synthase</fullName>
    </alternativeName>
</protein>
<dbReference type="RefSeq" id="WP_149083015.1">
    <property type="nucleotide sequence ID" value="NZ_VTAW01000041.1"/>
</dbReference>
<dbReference type="Pfam" id="PF13378">
    <property type="entry name" value="MR_MLE_C"/>
    <property type="match status" value="1"/>
</dbReference>
<dbReference type="InterPro" id="IPR013342">
    <property type="entry name" value="Mandelate_racemase_C"/>
</dbReference>
<reference evidence="6 7" key="1">
    <citation type="submission" date="2019-08" db="EMBL/GenBank/DDBJ databases">
        <title>Archaea genome.</title>
        <authorList>
            <person name="Kajale S."/>
            <person name="Shouche Y."/>
            <person name="Deshpande N."/>
            <person name="Sharma A."/>
        </authorList>
    </citation>
    <scope>NUCLEOTIDE SEQUENCE [LARGE SCALE GENOMIC DNA]</scope>
    <source>
        <strain evidence="6 7">ESP3B_9</strain>
    </source>
</reference>
<feature type="domain" description="Mandelate racemase/muconate lactonizing enzyme C-terminal" evidence="5">
    <location>
        <begin position="145"/>
        <end position="242"/>
    </location>
</feature>
<evidence type="ECO:0000256" key="2">
    <source>
        <dbReference type="ARBA" id="ARBA00022842"/>
    </source>
</evidence>
<keyword evidence="2 4" id="KW-0460">Magnesium</keyword>
<dbReference type="SUPFAM" id="SSF51604">
    <property type="entry name" value="Enolase C-terminal domain-like"/>
    <property type="match status" value="1"/>
</dbReference>
<dbReference type="SMART" id="SM00922">
    <property type="entry name" value="MR_MLE"/>
    <property type="match status" value="1"/>
</dbReference>
<dbReference type="AlphaFoldDB" id="A0A5D5AHR8"/>
<feature type="active site" description="Proton acceptor" evidence="4">
    <location>
        <position position="270"/>
    </location>
</feature>
<dbReference type="Gene3D" id="3.20.20.120">
    <property type="entry name" value="Enolase-like C-terminal domain"/>
    <property type="match status" value="1"/>
</dbReference>
<dbReference type="GO" id="GO:0000287">
    <property type="term" value="F:magnesium ion binding"/>
    <property type="evidence" value="ECO:0007669"/>
    <property type="project" value="UniProtKB-UniRule"/>
</dbReference>
<dbReference type="SFLD" id="SFLDS00001">
    <property type="entry name" value="Enolase"/>
    <property type="match status" value="1"/>
</dbReference>
<proteinExistence type="inferred from homology"/>
<comment type="similarity">
    <text evidence="4">Belongs to the mandelate racemase/muconate lactonizing enzyme family. MenC type 1 subfamily.</text>
</comment>
<dbReference type="PROSITE" id="PS00909">
    <property type="entry name" value="MR_MLE_2"/>
    <property type="match status" value="1"/>
</dbReference>
<comment type="catalytic activity">
    <reaction evidence="4">
        <text>(1R,6R)-6-hydroxy-2-succinyl-cyclohexa-2,4-diene-1-carboxylate = 2-succinylbenzoate + H2O</text>
        <dbReference type="Rhea" id="RHEA:10196"/>
        <dbReference type="ChEBI" id="CHEBI:15377"/>
        <dbReference type="ChEBI" id="CHEBI:18325"/>
        <dbReference type="ChEBI" id="CHEBI:58689"/>
        <dbReference type="EC" id="4.2.1.113"/>
    </reaction>
</comment>
<comment type="function">
    <text evidence="4">Converts 2-succinyl-6-hydroxy-2,4-cyclohexadiene-1-carboxylate (SHCHC) to 2-succinylbenzoate (OSB).</text>
</comment>
<dbReference type="Gene3D" id="3.30.390.10">
    <property type="entry name" value="Enolase-like, N-terminal domain"/>
    <property type="match status" value="1"/>
</dbReference>
<dbReference type="UniPathway" id="UPA01057">
    <property type="reaction ID" value="UER00165"/>
</dbReference>
<keyword evidence="1 4" id="KW-0479">Metal-binding</keyword>
<evidence type="ECO:0000256" key="3">
    <source>
        <dbReference type="ARBA" id="ARBA00023239"/>
    </source>
</evidence>
<dbReference type="InterPro" id="IPR010196">
    <property type="entry name" value="OSB_synthase_MenC1"/>
</dbReference>
<accession>A0A5D5AHR8</accession>
<feature type="binding site" evidence="4">
    <location>
        <position position="247"/>
    </location>
    <ligand>
        <name>Mg(2+)</name>
        <dbReference type="ChEBI" id="CHEBI:18420"/>
    </ligand>
</feature>
<evidence type="ECO:0000256" key="1">
    <source>
        <dbReference type="ARBA" id="ARBA00022723"/>
    </source>
</evidence>
<dbReference type="GO" id="GO:0009063">
    <property type="term" value="P:amino acid catabolic process"/>
    <property type="evidence" value="ECO:0007669"/>
    <property type="project" value="InterPro"/>
</dbReference>
<keyword evidence="3 4" id="KW-0456">Lyase</keyword>
<feature type="binding site" evidence="4">
    <location>
        <position position="195"/>
    </location>
    <ligand>
        <name>Mg(2+)</name>
        <dbReference type="ChEBI" id="CHEBI:18420"/>
    </ligand>
</feature>
<dbReference type="SUPFAM" id="SSF54826">
    <property type="entry name" value="Enolase N-terminal domain-like"/>
    <property type="match status" value="1"/>
</dbReference>
<dbReference type="EC" id="4.2.1.113" evidence="4"/>
<name>A0A5D5AHR8_9EURY</name>
<keyword evidence="7" id="KW-1185">Reference proteome</keyword>
<dbReference type="InterPro" id="IPR018110">
    <property type="entry name" value="Mandel_Rmase/mucon_lact_enz_CS"/>
</dbReference>
<dbReference type="HAMAP" id="MF_00470">
    <property type="entry name" value="MenC_1"/>
    <property type="match status" value="1"/>
</dbReference>
<dbReference type="InterPro" id="IPR029065">
    <property type="entry name" value="Enolase_C-like"/>
</dbReference>
<dbReference type="Proteomes" id="UP000324104">
    <property type="component" value="Unassembled WGS sequence"/>
</dbReference>
<evidence type="ECO:0000259" key="5">
    <source>
        <dbReference type="SMART" id="SM00922"/>
    </source>
</evidence>
<keyword evidence="4" id="KW-0474">Menaquinone biosynthesis</keyword>
<evidence type="ECO:0000313" key="7">
    <source>
        <dbReference type="Proteomes" id="UP000324104"/>
    </source>
</evidence>
<dbReference type="EMBL" id="VTAW01000041">
    <property type="protein sequence ID" value="TYT60473.1"/>
    <property type="molecule type" value="Genomic_DNA"/>
</dbReference>
<gene>
    <name evidence="4" type="primary">menC</name>
    <name evidence="6" type="ORF">FYC77_18685</name>
</gene>
<comment type="cofactor">
    <cofactor evidence="4">
        <name>a divalent metal cation</name>
        <dbReference type="ChEBI" id="CHEBI:60240"/>
    </cofactor>
</comment>
<dbReference type="InterPro" id="IPR036849">
    <property type="entry name" value="Enolase-like_C_sf"/>
</dbReference>
<evidence type="ECO:0000256" key="4">
    <source>
        <dbReference type="HAMAP-Rule" id="MF_00470"/>
    </source>
</evidence>
<dbReference type="PANTHER" id="PTHR48073:SF2">
    <property type="entry name" value="O-SUCCINYLBENZOATE SYNTHASE"/>
    <property type="match status" value="1"/>
</dbReference>
<dbReference type="UniPathway" id="UPA00079"/>
<comment type="pathway">
    <text evidence="4">Quinol/quinone metabolism; 1,4-dihydroxy-2-naphthoate biosynthesis; 1,4-dihydroxy-2-naphthoate from chorismate: step 4/7.</text>
</comment>
<dbReference type="GO" id="GO:0009234">
    <property type="term" value="P:menaquinone biosynthetic process"/>
    <property type="evidence" value="ECO:0007669"/>
    <property type="project" value="UniProtKB-UniRule"/>
</dbReference>